<reference evidence="1 2" key="1">
    <citation type="journal article" date="2016" name="PLoS ONE">
        <title>Complete Genome Sequence and Comparative Genomics of a Novel Myxobacterium Myxococcus hansupus.</title>
        <authorList>
            <person name="Sharma G."/>
            <person name="Narwani T."/>
            <person name="Subramanian S."/>
        </authorList>
    </citation>
    <scope>NUCLEOTIDE SEQUENCE [LARGE SCALE GENOMIC DNA]</scope>
    <source>
        <strain evidence="2">mixupus</strain>
    </source>
</reference>
<dbReference type="EMBL" id="CP012109">
    <property type="protein sequence ID" value="AKQ70757.1"/>
    <property type="molecule type" value="Genomic_DNA"/>
</dbReference>
<evidence type="ECO:0000313" key="1">
    <source>
        <dbReference type="EMBL" id="AKQ70757.1"/>
    </source>
</evidence>
<proteinExistence type="predicted"/>
<dbReference type="Proteomes" id="UP000009026">
    <property type="component" value="Chromosome"/>
</dbReference>
<keyword evidence="2" id="KW-1185">Reference proteome</keyword>
<dbReference type="AlphaFoldDB" id="A0A0H4XQV9"/>
<dbReference type="STRING" id="1297742.A176_007669"/>
<gene>
    <name evidence="1" type="ORF">A176_007669</name>
</gene>
<organism evidence="1 2">
    <name type="scientific">Pseudomyxococcus hansupus</name>
    <dbReference type="NCBI Taxonomy" id="1297742"/>
    <lineage>
        <taxon>Bacteria</taxon>
        <taxon>Pseudomonadati</taxon>
        <taxon>Myxococcota</taxon>
        <taxon>Myxococcia</taxon>
        <taxon>Myxococcales</taxon>
        <taxon>Cystobacterineae</taxon>
        <taxon>Myxococcaceae</taxon>
        <taxon>Pseudomyxococcus</taxon>
    </lineage>
</organism>
<protein>
    <submittedName>
        <fullName evidence="1">Uncharacterized protein</fullName>
    </submittedName>
</protein>
<sequence>MATVTADATSLFAELLLRDREASPSARCVPLEPSLEPP</sequence>
<evidence type="ECO:0000313" key="2">
    <source>
        <dbReference type="Proteomes" id="UP000009026"/>
    </source>
</evidence>
<dbReference type="PATRIC" id="fig|1297742.4.peg.7805"/>
<accession>A0A0H4XQV9</accession>
<dbReference type="KEGG" id="mym:A176_007669"/>
<name>A0A0H4XQV9_9BACT</name>